<gene>
    <name evidence="1" type="ORF">OG699_00125</name>
    <name evidence="2" type="ORF">OG699_45135</name>
</gene>
<name>A0AAU3HNR8_9ACTN</name>
<sequence length="196" mass="20950">MTDVCNKAMKLSGEARREKKRLAQDAGLELLAAASDVFKALELSEHGDSTASAGVYVASAERRLRQAGHLLSEVAAILSSGELPPKVAAWLGDIDYGRLFAEGVANRQIPRSEGCWAELADMSAQEGPLGVCRDYQKRVSQAADLMTGEGVSTGAGLRHVQAVMVDLVAYAQMMGYVNDIEPLDKQWVRSPATATA</sequence>
<reference evidence="1" key="1">
    <citation type="submission" date="2022-10" db="EMBL/GenBank/DDBJ databases">
        <title>The complete genomes of actinobacterial strains from the NBC collection.</title>
        <authorList>
            <person name="Joergensen T.S."/>
            <person name="Alvarez Arevalo M."/>
            <person name="Sterndorff E.B."/>
            <person name="Faurdal D."/>
            <person name="Vuksanovic O."/>
            <person name="Mourched A.-S."/>
            <person name="Charusanti P."/>
            <person name="Shaw S."/>
            <person name="Blin K."/>
            <person name="Weber T."/>
        </authorList>
    </citation>
    <scope>NUCLEOTIDE SEQUENCE</scope>
    <source>
        <strain evidence="1">NBC_01393</strain>
    </source>
</reference>
<protein>
    <submittedName>
        <fullName evidence="1">Uncharacterized protein</fullName>
    </submittedName>
</protein>
<proteinExistence type="predicted"/>
<evidence type="ECO:0000313" key="1">
    <source>
        <dbReference type="EMBL" id="WTZ06574.1"/>
    </source>
</evidence>
<evidence type="ECO:0000313" key="2">
    <source>
        <dbReference type="EMBL" id="WTZ14512.1"/>
    </source>
</evidence>
<organism evidence="1">
    <name type="scientific">Streptomyces sp. NBC_01393</name>
    <dbReference type="NCBI Taxonomy" id="2903851"/>
    <lineage>
        <taxon>Bacteria</taxon>
        <taxon>Bacillati</taxon>
        <taxon>Actinomycetota</taxon>
        <taxon>Actinomycetes</taxon>
        <taxon>Kitasatosporales</taxon>
        <taxon>Streptomycetaceae</taxon>
        <taxon>Streptomyces</taxon>
    </lineage>
</organism>
<dbReference type="EMBL" id="CP109546">
    <property type="protein sequence ID" value="WTZ14512.1"/>
    <property type="molecule type" value="Genomic_DNA"/>
</dbReference>
<dbReference type="EMBL" id="CP109546">
    <property type="protein sequence ID" value="WTZ06574.1"/>
    <property type="molecule type" value="Genomic_DNA"/>
</dbReference>
<accession>A0AAU3HNR8</accession>
<dbReference type="AlphaFoldDB" id="A0AAU3HNR8"/>